<proteinExistence type="predicted"/>
<dbReference type="CDD" id="cd12052">
    <property type="entry name" value="SH3_CIN85_1"/>
    <property type="match status" value="1"/>
</dbReference>
<keyword evidence="14" id="KW-0729">SH3-binding</keyword>
<dbReference type="GO" id="GO:0005856">
    <property type="term" value="C:cytoskeleton"/>
    <property type="evidence" value="ECO:0007669"/>
    <property type="project" value="UniProtKB-SubCell"/>
</dbReference>
<evidence type="ECO:0000256" key="12">
    <source>
        <dbReference type="ARBA" id="ARBA00022949"/>
    </source>
</evidence>
<evidence type="ECO:0000259" key="23">
    <source>
        <dbReference type="PROSITE" id="PS50002"/>
    </source>
</evidence>
<dbReference type="InterPro" id="IPR035772">
    <property type="entry name" value="CIN85_SH3_3"/>
</dbReference>
<evidence type="ECO:0000256" key="15">
    <source>
        <dbReference type="ARBA" id="ARBA00023054"/>
    </source>
</evidence>
<dbReference type="PRINTS" id="PR00499">
    <property type="entry name" value="P67PHOX"/>
</dbReference>
<keyword evidence="16" id="KW-0472">Membrane</keyword>
<keyword evidence="12" id="KW-0965">Cell junction</keyword>
<feature type="domain" description="SH3" evidence="23">
    <location>
        <begin position="1"/>
        <end position="58"/>
    </location>
</feature>
<feature type="compositionally biased region" description="Low complexity" evidence="22">
    <location>
        <begin position="486"/>
        <end position="505"/>
    </location>
</feature>
<feature type="compositionally biased region" description="Basic and acidic residues" evidence="22">
    <location>
        <begin position="349"/>
        <end position="384"/>
    </location>
</feature>
<sequence>LVEAIVEFDYKAQHDDELTITVGDIITNIKKDDGGWWEGQLKGRRGLFPDNFVREIKKDMKKENTANKPPEKPINEVSNGSPLLLSETIIRTNKKGERNRRRRCQVAFSYMPQNEDELELKVGDIIEVVGEVEEGWWEGILNGKTGMFPSNFIKELSDSDDVGIAQEEQVKSSLKDATGSESDGGDSCSTKSEGANGGTTIQPKKVKGVGFGDIFKDKPIKLRPRSIEVENDFLPVDKSVGKKLPPATATQEPTKIEVDSRTKNKEYCKVIFPYEAQNDDELTIREGDVVTLISKDCIDVGWWEGELNGRRGVFPDNFVKLLPSDFEKERPKKPPPPSAPVIKQGSGTTDRKHEIKKIPPERPECLPNRTEDKERLEREQKQLDLQKPSVPAIPPKKPRPPKANAVNRPGTLPPRRPERPVVPVTHARSDSPKVELVGSTVSGTLEKDSSERSNDIDLEGFDSVIPIAEKLNHPTTTRPKATGRRPPSQSLTSSSLSSPDFFDSPSPEDEKEEHVSITHKTLEVSRKSRTVTISQVSDNKSSLPPKPGGLASGSNVQPSLSPSPSPGFHSIAMGTTGHRSNSPSLFGTEGKPKTEHLSQGQTALEELRTQIRELRTIIETMKDQQK</sequence>
<dbReference type="Gene3D" id="2.30.30.40">
    <property type="entry name" value="SH3 Domains"/>
    <property type="match status" value="3"/>
</dbReference>
<dbReference type="PANTHER" id="PTHR14167:SF6">
    <property type="entry name" value="SH3 DOMAIN-CONTAINING KINASE-BINDING PROTEIN 1"/>
    <property type="match status" value="1"/>
</dbReference>
<dbReference type="SUPFAM" id="SSF50044">
    <property type="entry name" value="SH3-domain"/>
    <property type="match status" value="3"/>
</dbReference>
<protein>
    <recommendedName>
        <fullName evidence="20">SH3 domain-containing kinase-binding protein 1</fullName>
    </recommendedName>
</protein>
<evidence type="ECO:0000256" key="22">
    <source>
        <dbReference type="SAM" id="MobiDB-lite"/>
    </source>
</evidence>
<keyword evidence="7" id="KW-0254">Endocytosis</keyword>
<feature type="domain" description="SH3" evidence="23">
    <location>
        <begin position="263"/>
        <end position="324"/>
    </location>
</feature>
<dbReference type="GO" id="GO:0043005">
    <property type="term" value="C:neuron projection"/>
    <property type="evidence" value="ECO:0007669"/>
    <property type="project" value="UniProtKB-KW"/>
</dbReference>
<organism evidence="24 25">
    <name type="scientific">Aleadryas rufinucha</name>
    <name type="common">rufous-naped whistler</name>
    <dbReference type="NCBI Taxonomy" id="461220"/>
    <lineage>
        <taxon>Eukaryota</taxon>
        <taxon>Metazoa</taxon>
        <taxon>Chordata</taxon>
        <taxon>Craniata</taxon>
        <taxon>Vertebrata</taxon>
        <taxon>Euteleostomi</taxon>
        <taxon>Archelosauria</taxon>
        <taxon>Archosauria</taxon>
        <taxon>Dinosauria</taxon>
        <taxon>Saurischia</taxon>
        <taxon>Theropoda</taxon>
        <taxon>Coelurosauria</taxon>
        <taxon>Aves</taxon>
        <taxon>Neognathae</taxon>
        <taxon>Neoaves</taxon>
        <taxon>Telluraves</taxon>
        <taxon>Australaves</taxon>
        <taxon>Passeriformes</taxon>
        <taxon>Corvoidea</taxon>
        <taxon>Pachycephalidae</taxon>
        <taxon>Aleadryas</taxon>
    </lineage>
</organism>
<dbReference type="FunFam" id="2.30.30.40:FF:000112">
    <property type="entry name" value="SH3 domain-containing kinase-binding protein 1"/>
    <property type="match status" value="1"/>
</dbReference>
<dbReference type="SMART" id="SM00326">
    <property type="entry name" value="SH3"/>
    <property type="match status" value="3"/>
</dbReference>
<dbReference type="FunFam" id="2.30.30.40:FF:000094">
    <property type="entry name" value="SH3 domain-containing kinase-binding protein 1"/>
    <property type="match status" value="1"/>
</dbReference>
<evidence type="ECO:0000256" key="7">
    <source>
        <dbReference type="ARBA" id="ARBA00022583"/>
    </source>
</evidence>
<evidence type="ECO:0000256" key="3">
    <source>
        <dbReference type="ARBA" id="ARBA00004284"/>
    </source>
</evidence>
<name>A0A7K8HER2_9CORV</name>
<evidence type="ECO:0000256" key="11">
    <source>
        <dbReference type="ARBA" id="ARBA00022843"/>
    </source>
</evidence>
<evidence type="ECO:0000256" key="2">
    <source>
        <dbReference type="ARBA" id="ARBA00004246"/>
    </source>
</evidence>
<evidence type="ECO:0000256" key="4">
    <source>
        <dbReference type="ARBA" id="ARBA00022443"/>
    </source>
</evidence>
<evidence type="ECO:0000256" key="20">
    <source>
        <dbReference type="ARBA" id="ARBA00074272"/>
    </source>
</evidence>
<dbReference type="FunFam" id="2.30.30.40:FF:000089">
    <property type="entry name" value="SH3 domain-containing kinase-binding protein 1"/>
    <property type="match status" value="1"/>
</dbReference>
<dbReference type="InterPro" id="IPR050384">
    <property type="entry name" value="Endophilin_SH3RF"/>
</dbReference>
<evidence type="ECO:0000256" key="9">
    <source>
        <dbReference type="ARBA" id="ARBA00022703"/>
    </source>
</evidence>
<feature type="region of interest" description="Disordered" evidence="22">
    <location>
        <begin position="169"/>
        <end position="203"/>
    </location>
</feature>
<keyword evidence="10" id="KW-0677">Repeat</keyword>
<keyword evidence="6" id="KW-0597">Phosphoprotein</keyword>
<feature type="compositionally biased region" description="Polar residues" evidence="22">
    <location>
        <begin position="552"/>
        <end position="562"/>
    </location>
</feature>
<dbReference type="PROSITE" id="PS50002">
    <property type="entry name" value="SH3"/>
    <property type="match status" value="3"/>
</dbReference>
<evidence type="ECO:0000256" key="18">
    <source>
        <dbReference type="ARBA" id="ARBA00023329"/>
    </source>
</evidence>
<keyword evidence="15" id="KW-0175">Coiled coil</keyword>
<comment type="caution">
    <text evidence="24">The sequence shown here is derived from an EMBL/GenBank/DDBJ whole genome shotgun (WGS) entry which is preliminary data.</text>
</comment>
<keyword evidence="9" id="KW-0053">Apoptosis</keyword>
<dbReference type="GO" id="GO:0016477">
    <property type="term" value="P:cell migration"/>
    <property type="evidence" value="ECO:0007669"/>
    <property type="project" value="TreeGrafter"/>
</dbReference>
<comment type="subcellular location">
    <subcellularLocation>
        <location evidence="2">Cell junction</location>
        <location evidence="2">Focal adhesion</location>
    </subcellularLocation>
    <subcellularLocation>
        <location evidence="1">Cytoplasm</location>
        <location evidence="1">Cytoskeleton</location>
    </subcellularLocation>
    <subcellularLocation>
        <location evidence="3">Cytoplasmic vesicle membrane</location>
        <topology evidence="3">Peripheral membrane protein</topology>
    </subcellularLocation>
    <subcellularLocation>
        <location evidence="19">Synapse</location>
        <location evidence="19">Synaptosome</location>
    </subcellularLocation>
</comment>
<feature type="non-terminal residue" evidence="24">
    <location>
        <position position="626"/>
    </location>
</feature>
<feature type="compositionally biased region" description="Polar residues" evidence="22">
    <location>
        <begin position="530"/>
        <end position="542"/>
    </location>
</feature>
<dbReference type="GO" id="GO:0045202">
    <property type="term" value="C:synapse"/>
    <property type="evidence" value="ECO:0007669"/>
    <property type="project" value="UniProtKB-SubCell"/>
</dbReference>
<keyword evidence="11" id="KW-0832">Ubl conjugation</keyword>
<keyword evidence="25" id="KW-1185">Reference proteome</keyword>
<feature type="compositionally biased region" description="Basic and acidic residues" evidence="22">
    <location>
        <begin position="60"/>
        <end position="74"/>
    </location>
</feature>
<feature type="compositionally biased region" description="Polar residues" evidence="22">
    <location>
        <begin position="187"/>
        <end position="202"/>
    </location>
</feature>
<feature type="compositionally biased region" description="Basic and acidic residues" evidence="22">
    <location>
        <begin position="512"/>
        <end position="526"/>
    </location>
</feature>
<dbReference type="InterPro" id="IPR035771">
    <property type="entry name" value="CIN85_SH3_2"/>
</dbReference>
<evidence type="ECO:0000256" key="10">
    <source>
        <dbReference type="ARBA" id="ARBA00022737"/>
    </source>
</evidence>
<feature type="domain" description="SH3" evidence="23">
    <location>
        <begin position="99"/>
        <end position="158"/>
    </location>
</feature>
<keyword evidence="8" id="KW-0771">Synaptosome</keyword>
<feature type="region of interest" description="Disordered" evidence="22">
    <location>
        <begin position="326"/>
        <end position="602"/>
    </location>
</feature>
<evidence type="ECO:0000256" key="16">
    <source>
        <dbReference type="ARBA" id="ARBA00023136"/>
    </source>
</evidence>
<gene>
    <name evidence="24" type="primary">Sh3kbp1</name>
    <name evidence="24" type="ORF">ALERUF_R00150</name>
</gene>
<evidence type="ECO:0000313" key="24">
    <source>
        <dbReference type="EMBL" id="NXC54842.1"/>
    </source>
</evidence>
<dbReference type="PRINTS" id="PR00452">
    <property type="entry name" value="SH3DOMAIN"/>
</dbReference>
<dbReference type="GO" id="GO:0005925">
    <property type="term" value="C:focal adhesion"/>
    <property type="evidence" value="ECO:0007669"/>
    <property type="project" value="UniProtKB-SubCell"/>
</dbReference>
<keyword evidence="18" id="KW-0968">Cytoplasmic vesicle</keyword>
<dbReference type="Proteomes" id="UP000557196">
    <property type="component" value="Unassembled WGS sequence"/>
</dbReference>
<dbReference type="CDD" id="cd12057">
    <property type="entry name" value="SH3_CIN85_3"/>
    <property type="match status" value="1"/>
</dbReference>
<keyword evidence="5" id="KW-0963">Cytoplasm</keyword>
<evidence type="ECO:0000256" key="19">
    <source>
        <dbReference type="ARBA" id="ARBA00034102"/>
    </source>
</evidence>
<dbReference type="InterPro" id="IPR035770">
    <property type="entry name" value="CIN85_SH3_1"/>
</dbReference>
<evidence type="ECO:0000256" key="13">
    <source>
        <dbReference type="ARBA" id="ARBA00023018"/>
    </source>
</evidence>
<evidence type="ECO:0000256" key="1">
    <source>
        <dbReference type="ARBA" id="ARBA00004245"/>
    </source>
</evidence>
<reference evidence="24 25" key="1">
    <citation type="submission" date="2019-09" db="EMBL/GenBank/DDBJ databases">
        <title>Bird 10,000 Genomes (B10K) Project - Family phase.</title>
        <authorList>
            <person name="Zhang G."/>
        </authorList>
    </citation>
    <scope>NUCLEOTIDE SEQUENCE [LARGE SCALE GENOMIC DNA]</scope>
    <source>
        <strain evidence="24">B10K-DU-029-36</strain>
        <tissue evidence="24">Muscle</tissue>
    </source>
</reference>
<evidence type="ECO:0000313" key="25">
    <source>
        <dbReference type="Proteomes" id="UP000557196"/>
    </source>
</evidence>
<evidence type="ECO:0000256" key="21">
    <source>
        <dbReference type="PROSITE-ProRule" id="PRU00192"/>
    </source>
</evidence>
<keyword evidence="17" id="KW-0206">Cytoskeleton</keyword>
<dbReference type="EMBL" id="VZTH01004621">
    <property type="protein sequence ID" value="NXC54842.1"/>
    <property type="molecule type" value="Genomic_DNA"/>
</dbReference>
<dbReference type="GO" id="GO:0006915">
    <property type="term" value="P:apoptotic process"/>
    <property type="evidence" value="ECO:0007669"/>
    <property type="project" value="UniProtKB-KW"/>
</dbReference>
<feature type="non-terminal residue" evidence="24">
    <location>
        <position position="1"/>
    </location>
</feature>
<dbReference type="InterPro" id="IPR036028">
    <property type="entry name" value="SH3-like_dom_sf"/>
</dbReference>
<dbReference type="Pfam" id="PF14604">
    <property type="entry name" value="SH3_9"/>
    <property type="match status" value="3"/>
</dbReference>
<evidence type="ECO:0000256" key="6">
    <source>
        <dbReference type="ARBA" id="ARBA00022553"/>
    </source>
</evidence>
<feature type="region of interest" description="Disordered" evidence="22">
    <location>
        <begin position="60"/>
        <end position="79"/>
    </location>
</feature>
<dbReference type="GO" id="GO:0017124">
    <property type="term" value="F:SH3 domain binding"/>
    <property type="evidence" value="ECO:0007669"/>
    <property type="project" value="UniProtKB-KW"/>
</dbReference>
<keyword evidence="4 21" id="KW-0728">SH3 domain</keyword>
<feature type="compositionally biased region" description="Basic and acidic residues" evidence="22">
    <location>
        <begin position="445"/>
        <end position="455"/>
    </location>
</feature>
<dbReference type="CDD" id="cd12055">
    <property type="entry name" value="SH3_CIN85_2"/>
    <property type="match status" value="1"/>
</dbReference>
<evidence type="ECO:0000256" key="14">
    <source>
        <dbReference type="ARBA" id="ARBA00023036"/>
    </source>
</evidence>
<dbReference type="GO" id="GO:0006897">
    <property type="term" value="P:endocytosis"/>
    <property type="evidence" value="ECO:0007669"/>
    <property type="project" value="UniProtKB-KW"/>
</dbReference>
<accession>A0A7K8HER2</accession>
<dbReference type="GO" id="GO:0007015">
    <property type="term" value="P:actin filament organization"/>
    <property type="evidence" value="ECO:0007669"/>
    <property type="project" value="TreeGrafter"/>
</dbReference>
<dbReference type="AlphaFoldDB" id="A0A7K8HER2"/>
<dbReference type="InterPro" id="IPR001452">
    <property type="entry name" value="SH3_domain"/>
</dbReference>
<dbReference type="PANTHER" id="PTHR14167">
    <property type="entry name" value="SH3 DOMAIN-CONTAINING"/>
    <property type="match status" value="1"/>
</dbReference>
<keyword evidence="13" id="KW-0770">Synapse</keyword>
<dbReference type="GO" id="GO:0030659">
    <property type="term" value="C:cytoplasmic vesicle membrane"/>
    <property type="evidence" value="ECO:0007669"/>
    <property type="project" value="UniProtKB-SubCell"/>
</dbReference>
<evidence type="ECO:0000256" key="8">
    <source>
        <dbReference type="ARBA" id="ARBA00022599"/>
    </source>
</evidence>
<evidence type="ECO:0000256" key="5">
    <source>
        <dbReference type="ARBA" id="ARBA00022490"/>
    </source>
</evidence>
<evidence type="ECO:0000256" key="17">
    <source>
        <dbReference type="ARBA" id="ARBA00023212"/>
    </source>
</evidence>